<dbReference type="PANTHER" id="PTHR10509:SF14">
    <property type="entry name" value="CAFFEOYL-COA O-METHYLTRANSFERASE 3-RELATED"/>
    <property type="match status" value="1"/>
</dbReference>
<evidence type="ECO:0000313" key="5">
    <source>
        <dbReference type="Proteomes" id="UP000295399"/>
    </source>
</evidence>
<keyword evidence="1 4" id="KW-0489">Methyltransferase</keyword>
<dbReference type="OrthoDB" id="9799672at2"/>
<dbReference type="Proteomes" id="UP000295399">
    <property type="component" value="Unassembled WGS sequence"/>
</dbReference>
<name>A0A4R2PH81_RHOSA</name>
<reference evidence="4 5" key="1">
    <citation type="submission" date="2019-03" db="EMBL/GenBank/DDBJ databases">
        <title>Genomic Encyclopedia of Type Strains, Phase IV (KMG-IV): sequencing the most valuable type-strain genomes for metagenomic binning, comparative biology and taxonomic classification.</title>
        <authorList>
            <person name="Goeker M."/>
        </authorList>
    </citation>
    <scope>NUCLEOTIDE SEQUENCE [LARGE SCALE GENOMIC DNA]</scope>
    <source>
        <strain evidence="4 5">DSM 2132</strain>
    </source>
</reference>
<dbReference type="AlphaFoldDB" id="A0A4R2PH81"/>
<dbReference type="InterPro" id="IPR002935">
    <property type="entry name" value="SAM_O-MeTrfase"/>
</dbReference>
<keyword evidence="2 4" id="KW-0808">Transferase</keyword>
<evidence type="ECO:0000256" key="3">
    <source>
        <dbReference type="ARBA" id="ARBA00022691"/>
    </source>
</evidence>
<dbReference type="CDD" id="cd02440">
    <property type="entry name" value="AdoMet_MTases"/>
    <property type="match status" value="1"/>
</dbReference>
<dbReference type="GO" id="GO:0008171">
    <property type="term" value="F:O-methyltransferase activity"/>
    <property type="evidence" value="ECO:0007669"/>
    <property type="project" value="InterPro"/>
</dbReference>
<protein>
    <submittedName>
        <fullName evidence="4">Putative O-methyltransferase YrrM</fullName>
    </submittedName>
</protein>
<dbReference type="GO" id="GO:0008757">
    <property type="term" value="F:S-adenosylmethionine-dependent methyltransferase activity"/>
    <property type="evidence" value="ECO:0007669"/>
    <property type="project" value="TreeGrafter"/>
</dbReference>
<proteinExistence type="predicted"/>
<dbReference type="SUPFAM" id="SSF53335">
    <property type="entry name" value="S-adenosyl-L-methionine-dependent methyltransferases"/>
    <property type="match status" value="1"/>
</dbReference>
<dbReference type="RefSeq" id="WP_132708656.1">
    <property type="nucleotide sequence ID" value="NZ_JACIGF010000006.1"/>
</dbReference>
<dbReference type="Gene3D" id="3.40.50.150">
    <property type="entry name" value="Vaccinia Virus protein VP39"/>
    <property type="match status" value="1"/>
</dbReference>
<dbReference type="PANTHER" id="PTHR10509">
    <property type="entry name" value="O-METHYLTRANSFERASE-RELATED"/>
    <property type="match status" value="1"/>
</dbReference>
<evidence type="ECO:0000256" key="1">
    <source>
        <dbReference type="ARBA" id="ARBA00022603"/>
    </source>
</evidence>
<dbReference type="PROSITE" id="PS51682">
    <property type="entry name" value="SAM_OMT_I"/>
    <property type="match status" value="1"/>
</dbReference>
<dbReference type="Pfam" id="PF01596">
    <property type="entry name" value="Methyltransf_3"/>
    <property type="match status" value="1"/>
</dbReference>
<dbReference type="InParanoid" id="A0A4R2PH81"/>
<organism evidence="4 5">
    <name type="scientific">Rhodothalassium salexigens DSM 2132</name>
    <dbReference type="NCBI Taxonomy" id="1188247"/>
    <lineage>
        <taxon>Bacteria</taxon>
        <taxon>Pseudomonadati</taxon>
        <taxon>Pseudomonadota</taxon>
        <taxon>Alphaproteobacteria</taxon>
        <taxon>Rhodothalassiales</taxon>
        <taxon>Rhodothalassiaceae</taxon>
        <taxon>Rhodothalassium</taxon>
    </lineage>
</organism>
<accession>A0A4R2PH81</accession>
<keyword evidence="5" id="KW-1185">Reference proteome</keyword>
<dbReference type="InterPro" id="IPR029063">
    <property type="entry name" value="SAM-dependent_MTases_sf"/>
</dbReference>
<evidence type="ECO:0000256" key="2">
    <source>
        <dbReference type="ARBA" id="ARBA00022679"/>
    </source>
</evidence>
<dbReference type="EMBL" id="SLXO01000006">
    <property type="protein sequence ID" value="TCP33994.1"/>
    <property type="molecule type" value="Genomic_DNA"/>
</dbReference>
<dbReference type="GO" id="GO:0032259">
    <property type="term" value="P:methylation"/>
    <property type="evidence" value="ECO:0007669"/>
    <property type="project" value="UniProtKB-KW"/>
</dbReference>
<keyword evidence="3" id="KW-0949">S-adenosyl-L-methionine</keyword>
<evidence type="ECO:0000313" key="4">
    <source>
        <dbReference type="EMBL" id="TCP33994.1"/>
    </source>
</evidence>
<sequence>MSKSSIGLNDALDRYVAEISLHDREPDPMRRLRLASDELAEGNMRSSSEQVQFLMLLLRAIGAMKVIEVGVFTGYATLGFALAVPARGRVIALDRTDRWLAAGRREWQAAGVADRIDFRQGDARDALDAMAAQGETGTVDFAFIDADKPGYEDYYERCLTLVRPGGLIAVDNVLWHGRVVDPDAQDDDTVAIRRFNRKVHLDGRVDLALVPIGDGVTLLRKR</sequence>
<gene>
    <name evidence="4" type="ORF">EV659_106153</name>
</gene>
<dbReference type="InterPro" id="IPR050362">
    <property type="entry name" value="Cation-dep_OMT"/>
</dbReference>
<comment type="caution">
    <text evidence="4">The sequence shown here is derived from an EMBL/GenBank/DDBJ whole genome shotgun (WGS) entry which is preliminary data.</text>
</comment>